<evidence type="ECO:0000313" key="2">
    <source>
        <dbReference type="Proteomes" id="UP000588604"/>
    </source>
</evidence>
<reference evidence="1 2" key="1">
    <citation type="submission" date="2020-08" db="EMBL/GenBank/DDBJ databases">
        <title>Genomic Encyclopedia of Type Strains, Phase IV (KMG-IV): sequencing the most valuable type-strain genomes for metagenomic binning, comparative biology and taxonomic classification.</title>
        <authorList>
            <person name="Goeker M."/>
        </authorList>
    </citation>
    <scope>NUCLEOTIDE SEQUENCE [LARGE SCALE GENOMIC DNA]</scope>
    <source>
        <strain evidence="1 2">DSM 102044</strain>
    </source>
</reference>
<dbReference type="AlphaFoldDB" id="A0A841MB55"/>
<proteinExistence type="predicted"/>
<gene>
    <name evidence="1" type="ORF">FHS59_000837</name>
</gene>
<keyword evidence="2" id="KW-1185">Reference proteome</keyword>
<protein>
    <submittedName>
        <fullName evidence="1">Uncharacterized protein</fullName>
    </submittedName>
</protein>
<sequence>MEEYGFIINSKMGLIERRVVNCYY</sequence>
<dbReference type="Proteomes" id="UP000588604">
    <property type="component" value="Unassembled WGS sequence"/>
</dbReference>
<evidence type="ECO:0000313" key="1">
    <source>
        <dbReference type="EMBL" id="MBB6325222.1"/>
    </source>
</evidence>
<dbReference type="EMBL" id="JACIJO010000001">
    <property type="protein sequence ID" value="MBB6325222.1"/>
    <property type="molecule type" value="Genomic_DNA"/>
</dbReference>
<comment type="caution">
    <text evidence="1">The sequence shown here is derived from an EMBL/GenBank/DDBJ whole genome shotgun (WGS) entry which is preliminary data.</text>
</comment>
<name>A0A841MB55_9BACT</name>
<organism evidence="1 2">
    <name type="scientific">Algoriphagus iocasae</name>
    <dbReference type="NCBI Taxonomy" id="1836499"/>
    <lineage>
        <taxon>Bacteria</taxon>
        <taxon>Pseudomonadati</taxon>
        <taxon>Bacteroidota</taxon>
        <taxon>Cytophagia</taxon>
        <taxon>Cytophagales</taxon>
        <taxon>Cyclobacteriaceae</taxon>
        <taxon>Algoriphagus</taxon>
    </lineage>
</organism>
<accession>A0A841MB55</accession>